<keyword evidence="3" id="KW-1185">Reference proteome</keyword>
<organism evidence="2 3">
    <name type="scientific">Karstenula rhodostoma CBS 690.94</name>
    <dbReference type="NCBI Taxonomy" id="1392251"/>
    <lineage>
        <taxon>Eukaryota</taxon>
        <taxon>Fungi</taxon>
        <taxon>Dikarya</taxon>
        <taxon>Ascomycota</taxon>
        <taxon>Pezizomycotina</taxon>
        <taxon>Dothideomycetes</taxon>
        <taxon>Pleosporomycetidae</taxon>
        <taxon>Pleosporales</taxon>
        <taxon>Massarineae</taxon>
        <taxon>Didymosphaeriaceae</taxon>
        <taxon>Karstenula</taxon>
    </lineage>
</organism>
<feature type="compositionally biased region" description="Basic and acidic residues" evidence="1">
    <location>
        <begin position="52"/>
        <end position="100"/>
    </location>
</feature>
<sequence length="174" mass="20114">MNSLTERSQDGHGSGKHFYSSRGEEPRRRYAEPEPVSRNHTVPPLSQVQLRMAREEQTEPRHEASERRSRFEAERMSDNPHPRYRNHDDVSPLGDGERVAGTHTSSLRFKQIRDASPHERARREAAEHYQARRDMAQRQRVLRGETESCPEGSRDRGISGLQRQGAVRRRPTGL</sequence>
<evidence type="ECO:0000313" key="2">
    <source>
        <dbReference type="EMBL" id="KAF2438083.1"/>
    </source>
</evidence>
<accession>A0A9P4U6F8</accession>
<dbReference type="AlphaFoldDB" id="A0A9P4U6F8"/>
<gene>
    <name evidence="2" type="ORF">P171DRAFT_449315</name>
</gene>
<comment type="caution">
    <text evidence="2">The sequence shown here is derived from an EMBL/GenBank/DDBJ whole genome shotgun (WGS) entry which is preliminary data.</text>
</comment>
<evidence type="ECO:0000256" key="1">
    <source>
        <dbReference type="SAM" id="MobiDB-lite"/>
    </source>
</evidence>
<feature type="compositionally biased region" description="Polar residues" evidence="1">
    <location>
        <begin position="38"/>
        <end position="49"/>
    </location>
</feature>
<feature type="compositionally biased region" description="Basic and acidic residues" evidence="1">
    <location>
        <begin position="22"/>
        <end position="37"/>
    </location>
</feature>
<proteinExistence type="predicted"/>
<name>A0A9P4U6F8_9PLEO</name>
<dbReference type="EMBL" id="MU001513">
    <property type="protein sequence ID" value="KAF2438083.1"/>
    <property type="molecule type" value="Genomic_DNA"/>
</dbReference>
<feature type="region of interest" description="Disordered" evidence="1">
    <location>
        <begin position="1"/>
        <end position="174"/>
    </location>
</feature>
<protein>
    <submittedName>
        <fullName evidence="2">Uncharacterized protein</fullName>
    </submittedName>
</protein>
<evidence type="ECO:0000313" key="3">
    <source>
        <dbReference type="Proteomes" id="UP000799764"/>
    </source>
</evidence>
<dbReference type="Proteomes" id="UP000799764">
    <property type="component" value="Unassembled WGS sequence"/>
</dbReference>
<reference evidence="2" key="1">
    <citation type="journal article" date="2020" name="Stud. Mycol.">
        <title>101 Dothideomycetes genomes: a test case for predicting lifestyles and emergence of pathogens.</title>
        <authorList>
            <person name="Haridas S."/>
            <person name="Albert R."/>
            <person name="Binder M."/>
            <person name="Bloem J."/>
            <person name="Labutti K."/>
            <person name="Salamov A."/>
            <person name="Andreopoulos B."/>
            <person name="Baker S."/>
            <person name="Barry K."/>
            <person name="Bills G."/>
            <person name="Bluhm B."/>
            <person name="Cannon C."/>
            <person name="Castanera R."/>
            <person name="Culley D."/>
            <person name="Daum C."/>
            <person name="Ezra D."/>
            <person name="Gonzalez J."/>
            <person name="Henrissat B."/>
            <person name="Kuo A."/>
            <person name="Liang C."/>
            <person name="Lipzen A."/>
            <person name="Lutzoni F."/>
            <person name="Magnuson J."/>
            <person name="Mondo S."/>
            <person name="Nolan M."/>
            <person name="Ohm R."/>
            <person name="Pangilinan J."/>
            <person name="Park H.-J."/>
            <person name="Ramirez L."/>
            <person name="Alfaro M."/>
            <person name="Sun H."/>
            <person name="Tritt A."/>
            <person name="Yoshinaga Y."/>
            <person name="Zwiers L.-H."/>
            <person name="Turgeon B."/>
            <person name="Goodwin S."/>
            <person name="Spatafora J."/>
            <person name="Crous P."/>
            <person name="Grigoriev I."/>
        </authorList>
    </citation>
    <scope>NUCLEOTIDE SEQUENCE</scope>
    <source>
        <strain evidence="2">CBS 690.94</strain>
    </source>
</reference>
<feature type="compositionally biased region" description="Basic and acidic residues" evidence="1">
    <location>
        <begin position="111"/>
        <end position="157"/>
    </location>
</feature>